<dbReference type="GO" id="GO:0015990">
    <property type="term" value="P:electron transport coupled proton transport"/>
    <property type="evidence" value="ECO:0007669"/>
    <property type="project" value="TreeGrafter"/>
</dbReference>
<feature type="transmembrane region" description="Helical" evidence="5">
    <location>
        <begin position="145"/>
        <end position="167"/>
    </location>
</feature>
<feature type="transmembrane region" description="Helical" evidence="5">
    <location>
        <begin position="361"/>
        <end position="379"/>
    </location>
</feature>
<accession>A0A1H3ZJV6</accession>
<evidence type="ECO:0000256" key="4">
    <source>
        <dbReference type="ARBA" id="ARBA00023136"/>
    </source>
</evidence>
<evidence type="ECO:0000259" key="6">
    <source>
        <dbReference type="Pfam" id="PF00361"/>
    </source>
</evidence>
<keyword evidence="2 5" id="KW-0812">Transmembrane</keyword>
<feature type="domain" description="NADH-Ubiquinone oxidoreductase (complex I) chain 5 N-terminal" evidence="7">
    <location>
        <begin position="46"/>
        <end position="83"/>
    </location>
</feature>
<evidence type="ECO:0000256" key="3">
    <source>
        <dbReference type="ARBA" id="ARBA00022989"/>
    </source>
</evidence>
<dbReference type="AlphaFoldDB" id="A0A1H3ZJV6"/>
<dbReference type="GO" id="GO:0008137">
    <property type="term" value="F:NADH dehydrogenase (ubiquinone) activity"/>
    <property type="evidence" value="ECO:0007669"/>
    <property type="project" value="InterPro"/>
</dbReference>
<dbReference type="PRINTS" id="PR01434">
    <property type="entry name" value="NADHDHGNASE5"/>
</dbReference>
<sequence>MSDIGEQNWVPVVSTYAAWLAFVLSIVVAVAVVQFHVALPTGGLVRVDGLTLVMWCAVTFFSGIVQSFARRYMAASRNLNRFFVDVALFTLAVLTMPAADNVVLFLFAWTGMGLVMADLIGYVSEWDEARAAGRLSRRYFLSGSALLTAGVGLLVLRTGATTITGILDGLGSVSRPVTLIAAGLIVFAALVQSALFPFHRWLLSSMTAPTPSSALMHAGFVNAGGVLLTRFAPLFVPERGLLLVIVVVGAVSALLAQAMLLVQPTYKGRLGCSTVAQMGFMILQCGLGFFAAAVTHLVVHGFYKAYLFLSTGGQVTKKPPSTGTHESSLLPVAAALVAAALGGVVFATLTGKGLDPTETGVFLTVVVTLSVFRAAVELLRNRSLSRVARLVGVAVTTIPTLAVYALVYNAISGLMHDVPAVHTPVAMTPVHWVLLALFVAGHVAVQFGWFQGRPRMYATLLNAAQPDPRTVSTTHASGSRADP</sequence>
<dbReference type="STRING" id="555874.SAMN04488065_2410"/>
<feature type="transmembrane region" description="Helical" evidence="5">
    <location>
        <begin position="281"/>
        <end position="309"/>
    </location>
</feature>
<dbReference type="InterPro" id="IPR001750">
    <property type="entry name" value="ND/Mrp_TM"/>
</dbReference>
<feature type="transmembrane region" description="Helical" evidence="5">
    <location>
        <begin position="431"/>
        <end position="450"/>
    </location>
</feature>
<keyword evidence="9" id="KW-1185">Reference proteome</keyword>
<feature type="transmembrane region" description="Helical" evidence="5">
    <location>
        <begin position="240"/>
        <end position="261"/>
    </location>
</feature>
<feature type="transmembrane region" description="Helical" evidence="5">
    <location>
        <begin position="49"/>
        <end position="69"/>
    </location>
</feature>
<dbReference type="GO" id="GO:0042773">
    <property type="term" value="P:ATP synthesis coupled electron transport"/>
    <property type="evidence" value="ECO:0007669"/>
    <property type="project" value="InterPro"/>
</dbReference>
<dbReference type="PANTHER" id="PTHR42829">
    <property type="entry name" value="NADH-UBIQUINONE OXIDOREDUCTASE CHAIN 5"/>
    <property type="match status" value="1"/>
</dbReference>
<name>A0A1H3ZJV6_9EURY</name>
<evidence type="ECO:0000256" key="2">
    <source>
        <dbReference type="ARBA" id="ARBA00022692"/>
    </source>
</evidence>
<proteinExistence type="predicted"/>
<dbReference type="Pfam" id="PF00361">
    <property type="entry name" value="Proton_antipo_M"/>
    <property type="match status" value="1"/>
</dbReference>
<protein>
    <submittedName>
        <fullName evidence="8">NAD(P)H-quinone oxidoreductase subunit 5</fullName>
    </submittedName>
</protein>
<comment type="subcellular location">
    <subcellularLocation>
        <location evidence="1">Membrane</location>
        <topology evidence="1">Multi-pass membrane protein</topology>
    </subcellularLocation>
</comment>
<evidence type="ECO:0000313" key="9">
    <source>
        <dbReference type="Proteomes" id="UP000236755"/>
    </source>
</evidence>
<feature type="transmembrane region" description="Helical" evidence="5">
    <location>
        <begin position="105"/>
        <end position="124"/>
    </location>
</feature>
<feature type="transmembrane region" description="Helical" evidence="5">
    <location>
        <begin position="329"/>
        <end position="349"/>
    </location>
</feature>
<feature type="transmembrane region" description="Helical" evidence="5">
    <location>
        <begin position="81"/>
        <end position="99"/>
    </location>
</feature>
<dbReference type="GO" id="GO:0003954">
    <property type="term" value="F:NADH dehydrogenase activity"/>
    <property type="evidence" value="ECO:0007669"/>
    <property type="project" value="TreeGrafter"/>
</dbReference>
<feature type="domain" description="NADH:quinone oxidoreductase/Mrp antiporter transmembrane" evidence="6">
    <location>
        <begin position="99"/>
        <end position="328"/>
    </location>
</feature>
<feature type="transmembrane region" description="Helical" evidence="5">
    <location>
        <begin position="391"/>
        <end position="411"/>
    </location>
</feature>
<keyword evidence="4 5" id="KW-0472">Membrane</keyword>
<dbReference type="PANTHER" id="PTHR42829:SF1">
    <property type="entry name" value="INORGANIC CARBON TRANSPORTER SUBUNIT DABB-RELATED"/>
    <property type="match status" value="1"/>
</dbReference>
<gene>
    <name evidence="8" type="ORF">SAMN04488065_2410</name>
</gene>
<dbReference type="OrthoDB" id="186623at2157"/>
<evidence type="ECO:0000256" key="5">
    <source>
        <dbReference type="SAM" id="Phobius"/>
    </source>
</evidence>
<dbReference type="Pfam" id="PF00662">
    <property type="entry name" value="Proton_antipo_N"/>
    <property type="match status" value="1"/>
</dbReference>
<dbReference type="EMBL" id="FNQT01000003">
    <property type="protein sequence ID" value="SEA24076.1"/>
    <property type="molecule type" value="Genomic_DNA"/>
</dbReference>
<evidence type="ECO:0000256" key="1">
    <source>
        <dbReference type="ARBA" id="ARBA00004141"/>
    </source>
</evidence>
<dbReference type="InterPro" id="IPR003945">
    <property type="entry name" value="NU5C-like"/>
</dbReference>
<dbReference type="GO" id="GO:0016020">
    <property type="term" value="C:membrane"/>
    <property type="evidence" value="ECO:0007669"/>
    <property type="project" value="UniProtKB-SubCell"/>
</dbReference>
<evidence type="ECO:0000313" key="8">
    <source>
        <dbReference type="EMBL" id="SEA24076.1"/>
    </source>
</evidence>
<reference evidence="8 9" key="1">
    <citation type="submission" date="2016-10" db="EMBL/GenBank/DDBJ databases">
        <authorList>
            <person name="de Groot N.N."/>
        </authorList>
    </citation>
    <scope>NUCLEOTIDE SEQUENCE [LARGE SCALE GENOMIC DNA]</scope>
    <source>
        <strain evidence="8 9">CGMCC 1.8712</strain>
    </source>
</reference>
<dbReference type="RefSeq" id="WP_092635270.1">
    <property type="nucleotide sequence ID" value="NZ_FNQT01000003.1"/>
</dbReference>
<keyword evidence="3 5" id="KW-1133">Transmembrane helix</keyword>
<dbReference type="Proteomes" id="UP000236755">
    <property type="component" value="Unassembled WGS sequence"/>
</dbReference>
<organism evidence="8 9">
    <name type="scientific">Haloplanus vescus</name>
    <dbReference type="NCBI Taxonomy" id="555874"/>
    <lineage>
        <taxon>Archaea</taxon>
        <taxon>Methanobacteriati</taxon>
        <taxon>Methanobacteriota</taxon>
        <taxon>Stenosarchaea group</taxon>
        <taxon>Halobacteria</taxon>
        <taxon>Halobacteriales</taxon>
        <taxon>Haloferacaceae</taxon>
        <taxon>Haloplanus</taxon>
    </lineage>
</organism>
<feature type="transmembrane region" description="Helical" evidence="5">
    <location>
        <begin position="12"/>
        <end position="37"/>
    </location>
</feature>
<dbReference type="InterPro" id="IPR001516">
    <property type="entry name" value="Proton_antipo_N"/>
</dbReference>
<feature type="transmembrane region" description="Helical" evidence="5">
    <location>
        <begin position="179"/>
        <end position="198"/>
    </location>
</feature>
<evidence type="ECO:0000259" key="7">
    <source>
        <dbReference type="Pfam" id="PF00662"/>
    </source>
</evidence>